<dbReference type="AlphaFoldDB" id="A0A060DU86"/>
<dbReference type="PANTHER" id="PTHR12192:SF2">
    <property type="entry name" value="GLUTATHIONE-SPECIFIC GAMMA-GLUTAMYLCYCLOTRANSFERASE 2"/>
    <property type="match status" value="1"/>
</dbReference>
<dbReference type="EMBL" id="CP007794">
    <property type="protein sequence ID" value="AIB14738.1"/>
    <property type="molecule type" value="Genomic_DNA"/>
</dbReference>
<dbReference type="Proteomes" id="UP000027186">
    <property type="component" value="Plasmid AbAZ39_p1"/>
</dbReference>
<dbReference type="KEGG" id="abq:ABAZ39_22840"/>
<dbReference type="InterPro" id="IPR013024">
    <property type="entry name" value="GGCT-like"/>
</dbReference>
<evidence type="ECO:0000313" key="3">
    <source>
        <dbReference type="EMBL" id="AIB14738.1"/>
    </source>
</evidence>
<dbReference type="PANTHER" id="PTHR12192">
    <property type="entry name" value="CATION TRANSPORT PROTEIN CHAC-RELATED"/>
    <property type="match status" value="1"/>
</dbReference>
<sequence length="212" mass="23582">MLLDTQSPVAELPVTAPTQRLASSASSWSTDIAVTPGADLWVFAYGSLMWNPEFPFLERHPAVLGGYHRRFCVSSHRYRGTPERPGLVLGLDRGGSCRGIVFRVAAERVPETLDYLWDREMLNRVYRPKLLPVRPRDGGAPVTACTFIVDRRHRQYCGCMDETAMAERIACCRGERGPNLDYLANTVAHLEAIGIHDRGLCSLLTAVRARVG</sequence>
<dbReference type="Pfam" id="PF04752">
    <property type="entry name" value="ChaC"/>
    <property type="match status" value="1"/>
</dbReference>
<dbReference type="GO" id="GO:0005737">
    <property type="term" value="C:cytoplasm"/>
    <property type="evidence" value="ECO:0007669"/>
    <property type="project" value="TreeGrafter"/>
</dbReference>
<dbReference type="Gene3D" id="3.10.490.10">
    <property type="entry name" value="Gamma-glutamyl cyclotransferase-like"/>
    <property type="match status" value="1"/>
</dbReference>
<geneLocation type="plasmid" evidence="3 4">
    <name>AbAZ39_p1</name>
</geneLocation>
<keyword evidence="2" id="KW-0456">Lyase</keyword>
<evidence type="ECO:0000256" key="2">
    <source>
        <dbReference type="ARBA" id="ARBA00023239"/>
    </source>
</evidence>
<name>A0A060DU86_9PROT</name>
<dbReference type="EC" id="4.3.2.7" evidence="1"/>
<dbReference type="GO" id="GO:0016740">
    <property type="term" value="F:transferase activity"/>
    <property type="evidence" value="ECO:0007669"/>
    <property type="project" value="UniProtKB-KW"/>
</dbReference>
<dbReference type="InterPro" id="IPR036568">
    <property type="entry name" value="GGCT-like_sf"/>
</dbReference>
<accession>A0A060DU86</accession>
<dbReference type="SUPFAM" id="SSF110857">
    <property type="entry name" value="Gamma-glutamyl cyclotransferase-like"/>
    <property type="match status" value="1"/>
</dbReference>
<dbReference type="RefSeq" id="WP_051658361.1">
    <property type="nucleotide sequence ID" value="NZ_CP007794.1"/>
</dbReference>
<dbReference type="CDD" id="cd06661">
    <property type="entry name" value="GGCT_like"/>
    <property type="match status" value="1"/>
</dbReference>
<dbReference type="GO" id="GO:0061928">
    <property type="term" value="F:glutathione specific gamma-glutamylcyclotransferase activity"/>
    <property type="evidence" value="ECO:0007669"/>
    <property type="project" value="UniProtKB-EC"/>
</dbReference>
<organism evidence="3 4">
    <name type="scientific">Azospirillum argentinense</name>
    <dbReference type="NCBI Taxonomy" id="2970906"/>
    <lineage>
        <taxon>Bacteria</taxon>
        <taxon>Pseudomonadati</taxon>
        <taxon>Pseudomonadota</taxon>
        <taxon>Alphaproteobacteria</taxon>
        <taxon>Rhodospirillales</taxon>
        <taxon>Azospirillaceae</taxon>
        <taxon>Azospirillum</taxon>
    </lineage>
</organism>
<gene>
    <name evidence="3" type="ORF">ABAZ39_22840</name>
</gene>
<keyword evidence="3" id="KW-0614">Plasmid</keyword>
<evidence type="ECO:0000313" key="4">
    <source>
        <dbReference type="Proteomes" id="UP000027186"/>
    </source>
</evidence>
<dbReference type="InterPro" id="IPR006840">
    <property type="entry name" value="ChaC"/>
</dbReference>
<proteinExistence type="predicted"/>
<evidence type="ECO:0000256" key="1">
    <source>
        <dbReference type="ARBA" id="ARBA00012344"/>
    </source>
</evidence>
<keyword evidence="3" id="KW-0808">Transferase</keyword>
<reference evidence="3 4" key="1">
    <citation type="journal article" date="2014" name="Genome Announc.">
        <title>Complete Genome Sequence of the Model Rhizosphere Strain Azospirillum brasilense Az39, Successfully Applied in Agriculture.</title>
        <authorList>
            <person name="Rivera D."/>
            <person name="Revale S."/>
            <person name="Molina R."/>
            <person name="Gualpa J."/>
            <person name="Puente M."/>
            <person name="Maroniche G."/>
            <person name="Paris G."/>
            <person name="Baker D."/>
            <person name="Clavijo B."/>
            <person name="McLay K."/>
            <person name="Spaepen S."/>
            <person name="Perticari A."/>
            <person name="Vazquez M."/>
            <person name="Wisniewski-Dye F."/>
            <person name="Watkins C."/>
            <person name="Martinez-Abarca F."/>
            <person name="Vanderleyden J."/>
            <person name="Cassan F."/>
        </authorList>
    </citation>
    <scope>NUCLEOTIDE SEQUENCE [LARGE SCALE GENOMIC DNA]</scope>
    <source>
        <strain evidence="3 4">Az39</strain>
        <plasmid evidence="3">AbAZ39_p1</plasmid>
    </source>
</reference>
<dbReference type="GO" id="GO:0006751">
    <property type="term" value="P:glutathione catabolic process"/>
    <property type="evidence" value="ECO:0007669"/>
    <property type="project" value="InterPro"/>
</dbReference>
<protein>
    <recommendedName>
        <fullName evidence="1">glutathione-specific gamma-glutamylcyclotransferase</fullName>
        <ecNumber evidence="1">4.3.2.7</ecNumber>
    </recommendedName>
</protein>